<dbReference type="NCBIfam" id="NF008243">
    <property type="entry name" value="PRK11019.1"/>
    <property type="match status" value="1"/>
</dbReference>
<dbReference type="PANTHER" id="PTHR38777">
    <property type="entry name" value="FELS-2 PROPHAGE PROTEIN"/>
    <property type="match status" value="1"/>
</dbReference>
<dbReference type="SUPFAM" id="SSF57716">
    <property type="entry name" value="Glucocorticoid receptor-like (DNA-binding domain)"/>
    <property type="match status" value="1"/>
</dbReference>
<dbReference type="InterPro" id="IPR000962">
    <property type="entry name" value="Znf_DskA_TraR"/>
</dbReference>
<evidence type="ECO:0000256" key="5">
    <source>
        <dbReference type="SAM" id="MobiDB-lite"/>
    </source>
</evidence>
<dbReference type="Pfam" id="PF01258">
    <property type="entry name" value="zf-dskA_traR"/>
    <property type="match status" value="1"/>
</dbReference>
<reference evidence="7 8" key="1">
    <citation type="submission" date="2019-06" db="EMBL/GenBank/DDBJ databases">
        <title>Metagenome assembled Genome of Spiribacter salinus SL48-SHIP from the microbial mat of Salt Lake 48 (Novosibirsk region, Russia).</title>
        <authorList>
            <person name="Shipova A."/>
            <person name="Rozanov A.S."/>
            <person name="Bryanskaya A.V."/>
            <person name="Peltek S.E."/>
        </authorList>
    </citation>
    <scope>NUCLEOTIDE SEQUENCE [LARGE SCALE GENOMIC DNA]</scope>
    <source>
        <strain evidence="7">SL48-SHIP-2</strain>
    </source>
</reference>
<evidence type="ECO:0000256" key="4">
    <source>
        <dbReference type="PROSITE-ProRule" id="PRU00510"/>
    </source>
</evidence>
<protein>
    <submittedName>
        <fullName evidence="7">DksA/TraR family C4-type zinc finger protein</fullName>
    </submittedName>
</protein>
<dbReference type="Gene3D" id="1.20.120.910">
    <property type="entry name" value="DksA, coiled-coil domain"/>
    <property type="match status" value="1"/>
</dbReference>
<dbReference type="Proteomes" id="UP000315400">
    <property type="component" value="Unassembled WGS sequence"/>
</dbReference>
<dbReference type="AlphaFoldDB" id="A0A540VU07"/>
<dbReference type="GO" id="GO:1900378">
    <property type="term" value="P:positive regulation of secondary metabolite biosynthetic process"/>
    <property type="evidence" value="ECO:0007669"/>
    <property type="project" value="TreeGrafter"/>
</dbReference>
<evidence type="ECO:0000256" key="1">
    <source>
        <dbReference type="ARBA" id="ARBA00022723"/>
    </source>
</evidence>
<evidence type="ECO:0000256" key="2">
    <source>
        <dbReference type="ARBA" id="ARBA00022771"/>
    </source>
</evidence>
<dbReference type="PROSITE" id="PS51128">
    <property type="entry name" value="ZF_DKSA_2"/>
    <property type="match status" value="1"/>
</dbReference>
<gene>
    <name evidence="7" type="ORF">FKY71_04305</name>
</gene>
<comment type="caution">
    <text evidence="7">The sequence shown here is derived from an EMBL/GenBank/DDBJ whole genome shotgun (WGS) entry which is preliminary data.</text>
</comment>
<sequence length="89" mass="9761">MAGGWAKDGAVSEQIEASISDELARLKQRKTPQGESLKYCAECDEEIPEARRVALPGVKLCIDCQQDRDGAQSRRGGINRRGSKDSQLK</sequence>
<evidence type="ECO:0000313" key="8">
    <source>
        <dbReference type="Proteomes" id="UP000315400"/>
    </source>
</evidence>
<feature type="domain" description="Zinc finger DksA/TraR C4-type" evidence="6">
    <location>
        <begin position="37"/>
        <end position="68"/>
    </location>
</feature>
<evidence type="ECO:0000313" key="7">
    <source>
        <dbReference type="EMBL" id="TQF00248.1"/>
    </source>
</evidence>
<dbReference type="EMBL" id="VIFK01000018">
    <property type="protein sequence ID" value="TQF00248.1"/>
    <property type="molecule type" value="Genomic_DNA"/>
</dbReference>
<name>A0A540VU07_9GAMM</name>
<dbReference type="PANTHER" id="PTHR38777:SF1">
    <property type="entry name" value="DNAK SUPPRESSOR PROTEIN"/>
    <property type="match status" value="1"/>
</dbReference>
<keyword evidence="1" id="KW-0479">Metal-binding</keyword>
<evidence type="ECO:0000256" key="3">
    <source>
        <dbReference type="ARBA" id="ARBA00022833"/>
    </source>
</evidence>
<organism evidence="7 8">
    <name type="scientific">Spiribacter salinus</name>
    <dbReference type="NCBI Taxonomy" id="1335746"/>
    <lineage>
        <taxon>Bacteria</taxon>
        <taxon>Pseudomonadati</taxon>
        <taxon>Pseudomonadota</taxon>
        <taxon>Gammaproteobacteria</taxon>
        <taxon>Chromatiales</taxon>
        <taxon>Ectothiorhodospiraceae</taxon>
        <taxon>Spiribacter</taxon>
    </lineage>
</organism>
<feature type="region of interest" description="Disordered" evidence="5">
    <location>
        <begin position="67"/>
        <end position="89"/>
    </location>
</feature>
<keyword evidence="3" id="KW-0862">Zinc</keyword>
<feature type="zinc finger region" description="dksA C4-type" evidence="4">
    <location>
        <begin position="40"/>
        <end position="64"/>
    </location>
</feature>
<keyword evidence="2" id="KW-0863">Zinc-finger</keyword>
<dbReference type="GO" id="GO:0008270">
    <property type="term" value="F:zinc ion binding"/>
    <property type="evidence" value="ECO:0007669"/>
    <property type="project" value="UniProtKB-KW"/>
</dbReference>
<evidence type="ECO:0000259" key="6">
    <source>
        <dbReference type="Pfam" id="PF01258"/>
    </source>
</evidence>
<proteinExistence type="predicted"/>
<accession>A0A540VU07</accession>